<dbReference type="VEuPathDB" id="MicrosporidiaDB:VICG_01567"/>
<dbReference type="RefSeq" id="XP_007605013.1">
    <property type="nucleotide sequence ID" value="XM_007604951.1"/>
</dbReference>
<name>L2GM02_VITCO</name>
<gene>
    <name evidence="1" type="ORF">VICG_01567</name>
</gene>
<reference evidence="2" key="1">
    <citation type="submission" date="2011-05" db="EMBL/GenBank/DDBJ databases">
        <title>The genome sequence of Vittaforma corneae strain ATCC 50505.</title>
        <authorList>
            <consortium name="The Broad Institute Genome Sequencing Platform"/>
            <person name="Cuomo C."/>
            <person name="Didier E."/>
            <person name="Bowers L."/>
            <person name="Young S.K."/>
            <person name="Zeng Q."/>
            <person name="Gargeya S."/>
            <person name="Fitzgerald M."/>
            <person name="Haas B."/>
            <person name="Abouelleil A."/>
            <person name="Alvarado L."/>
            <person name="Arachchi H.M."/>
            <person name="Berlin A."/>
            <person name="Chapman S.B."/>
            <person name="Gearin G."/>
            <person name="Goldberg J."/>
            <person name="Griggs A."/>
            <person name="Gujja S."/>
            <person name="Hansen M."/>
            <person name="Heiman D."/>
            <person name="Howarth C."/>
            <person name="Larimer J."/>
            <person name="Lui A."/>
            <person name="MacDonald P.J.P."/>
            <person name="McCowen C."/>
            <person name="Montmayeur A."/>
            <person name="Murphy C."/>
            <person name="Neiman D."/>
            <person name="Pearson M."/>
            <person name="Priest M."/>
            <person name="Roberts A."/>
            <person name="Saif S."/>
            <person name="Shea T."/>
            <person name="Sisk P."/>
            <person name="Stolte C."/>
            <person name="Sykes S."/>
            <person name="Wortman J."/>
            <person name="Nusbaum C."/>
            <person name="Birren B."/>
        </authorList>
    </citation>
    <scope>NUCLEOTIDE SEQUENCE [LARGE SCALE GENOMIC DNA]</scope>
    <source>
        <strain evidence="2">ATCC 50505</strain>
    </source>
</reference>
<accession>L2GM02</accession>
<evidence type="ECO:0000313" key="1">
    <source>
        <dbReference type="EMBL" id="ELA41327.1"/>
    </source>
</evidence>
<protein>
    <submittedName>
        <fullName evidence="1">Uncharacterized protein</fullName>
    </submittedName>
</protein>
<dbReference type="Proteomes" id="UP000011082">
    <property type="component" value="Unassembled WGS sequence"/>
</dbReference>
<dbReference type="GeneID" id="19882278"/>
<feature type="non-terminal residue" evidence="1">
    <location>
        <position position="107"/>
    </location>
</feature>
<organism evidence="1 2">
    <name type="scientific">Vittaforma corneae (strain ATCC 50505)</name>
    <name type="common">Microsporidian parasite</name>
    <name type="synonym">Nosema corneum</name>
    <dbReference type="NCBI Taxonomy" id="993615"/>
    <lineage>
        <taxon>Eukaryota</taxon>
        <taxon>Fungi</taxon>
        <taxon>Fungi incertae sedis</taxon>
        <taxon>Microsporidia</taxon>
        <taxon>Nosematidae</taxon>
        <taxon>Vittaforma</taxon>
    </lineage>
</organism>
<dbReference type="AlphaFoldDB" id="L2GM02"/>
<proteinExistence type="predicted"/>
<evidence type="ECO:0000313" key="2">
    <source>
        <dbReference type="Proteomes" id="UP000011082"/>
    </source>
</evidence>
<dbReference type="InParanoid" id="L2GM02"/>
<dbReference type="EMBL" id="JH370145">
    <property type="protein sequence ID" value="ELA41327.1"/>
    <property type="molecule type" value="Genomic_DNA"/>
</dbReference>
<keyword evidence="2" id="KW-1185">Reference proteome</keyword>
<sequence length="107" mass="11723">MTPTSHLGTGESPAKDALAICSSLKMWQIHDEGTSLTFFYSDIEKCWLIRVNSGRCKVNRQLLHCTSENAIAVEKTADIVLNGRSFTFSNHSSADGISKILVHTLLG</sequence>
<dbReference type="HOGENOM" id="CLU_2225255_0_0_1"/>